<dbReference type="Proteomes" id="UP000076798">
    <property type="component" value="Unassembled WGS sequence"/>
</dbReference>
<organism evidence="1 2">
    <name type="scientific">Sistotremastrum suecicum HHB10207 ss-3</name>
    <dbReference type="NCBI Taxonomy" id="1314776"/>
    <lineage>
        <taxon>Eukaryota</taxon>
        <taxon>Fungi</taxon>
        <taxon>Dikarya</taxon>
        <taxon>Basidiomycota</taxon>
        <taxon>Agaricomycotina</taxon>
        <taxon>Agaricomycetes</taxon>
        <taxon>Sistotremastrales</taxon>
        <taxon>Sistotremastraceae</taxon>
        <taxon>Sistotremastrum</taxon>
    </lineage>
</organism>
<gene>
    <name evidence="1" type="ORF">SISSUDRAFT_732957</name>
</gene>
<proteinExistence type="predicted"/>
<dbReference type="EMBL" id="KV428062">
    <property type="protein sequence ID" value="KZT38467.1"/>
    <property type="molecule type" value="Genomic_DNA"/>
</dbReference>
<keyword evidence="2" id="KW-1185">Reference proteome</keyword>
<evidence type="ECO:0000313" key="1">
    <source>
        <dbReference type="EMBL" id="KZT38467.1"/>
    </source>
</evidence>
<accession>A0A166DF72</accession>
<evidence type="ECO:0000313" key="2">
    <source>
        <dbReference type="Proteomes" id="UP000076798"/>
    </source>
</evidence>
<protein>
    <submittedName>
        <fullName evidence="1">Uncharacterized protein</fullName>
    </submittedName>
</protein>
<dbReference type="AlphaFoldDB" id="A0A166DF72"/>
<sequence length="103" mass="11619">MGEQSRAASHYISNPPPRKIVGQTLTAWLEATEAHHFRGLLYPLLQPLEGTAHRSLLDADSIVVSGEGKGKDTRRDDISYAMEERKGEEIGDRLSMFLKREQR</sequence>
<name>A0A166DF72_9AGAM</name>
<reference evidence="1 2" key="1">
    <citation type="journal article" date="2016" name="Mol. Biol. Evol.">
        <title>Comparative Genomics of Early-Diverging Mushroom-Forming Fungi Provides Insights into the Origins of Lignocellulose Decay Capabilities.</title>
        <authorList>
            <person name="Nagy L.G."/>
            <person name="Riley R."/>
            <person name="Tritt A."/>
            <person name="Adam C."/>
            <person name="Daum C."/>
            <person name="Floudas D."/>
            <person name="Sun H."/>
            <person name="Yadav J.S."/>
            <person name="Pangilinan J."/>
            <person name="Larsson K.H."/>
            <person name="Matsuura K."/>
            <person name="Barry K."/>
            <person name="Labutti K."/>
            <person name="Kuo R."/>
            <person name="Ohm R.A."/>
            <person name="Bhattacharya S.S."/>
            <person name="Shirouzu T."/>
            <person name="Yoshinaga Y."/>
            <person name="Martin F.M."/>
            <person name="Grigoriev I.V."/>
            <person name="Hibbett D.S."/>
        </authorList>
    </citation>
    <scope>NUCLEOTIDE SEQUENCE [LARGE SCALE GENOMIC DNA]</scope>
    <source>
        <strain evidence="1 2">HHB10207 ss-3</strain>
    </source>
</reference>